<dbReference type="Proteomes" id="UP001138894">
    <property type="component" value="Unassembled WGS sequence"/>
</dbReference>
<dbReference type="PROSITE" id="PS51257">
    <property type="entry name" value="PROKAR_LIPOPROTEIN"/>
    <property type="match status" value="1"/>
</dbReference>
<evidence type="ECO:0000259" key="2">
    <source>
        <dbReference type="Pfam" id="PF14292"/>
    </source>
</evidence>
<proteinExistence type="predicted"/>
<reference evidence="3" key="1">
    <citation type="submission" date="2021-04" db="EMBL/GenBank/DDBJ databases">
        <authorList>
            <person name="Pira H."/>
            <person name="Risdian C."/>
            <person name="Wink J."/>
        </authorList>
    </citation>
    <scope>NUCLEOTIDE SEQUENCE</scope>
    <source>
        <strain evidence="3">WHY3</strain>
    </source>
</reference>
<gene>
    <name evidence="3" type="ORF">KCG49_10160</name>
</gene>
<feature type="chain" id="PRO_5040996949" evidence="1">
    <location>
        <begin position="24"/>
        <end position="483"/>
    </location>
</feature>
<protein>
    <submittedName>
        <fullName evidence="3">SusE domain-containing protein</fullName>
    </submittedName>
</protein>
<evidence type="ECO:0000313" key="4">
    <source>
        <dbReference type="Proteomes" id="UP001138894"/>
    </source>
</evidence>
<evidence type="ECO:0000313" key="3">
    <source>
        <dbReference type="EMBL" id="MBV7269550.1"/>
    </source>
</evidence>
<sequence length="483" mass="51593">MKNNIYKFLGLFFIIAVAFTACEEDDSVNITEPDPALMLDSPTSSNVVLNFGLPDNPALTVTWTDEVTGSSSYDIQMDIVEDFNNPSTVGTSSTNSFALSTSELNAILNSLTTSSLENVPLFVRVSAGGTLSNVIEFSVTAYPVDGAEITNPSANDSFLLSSSTVDDTAITIDWEDTNTTSTTHEVQLAISGTDFANPVPLGSVTDESSFSATHGDLNAVVLSLGAQADNANDIDIKIVSTSVNTSGATDTRTSESVTVSITPYSAAFPNLYLVGDATTPGWNNNNNNTVVFRNQDAANNYVYTGYFNVGAFKLLETPGQWQPQWGTNDGSTLAVNPGGGSDPGTFNVATAGYYTYNFTTVGEGGSFTVTSYDATSDPIYGSIAIIGTATPNGWDDTNDTNLIQDSNNPHLWYLNNVELTNGGEMLIRADDQWNNVWRYTGSDELYGQANLAGSGDNFPFNAPTGFYDIWFNDLDGSYVIIPN</sequence>
<keyword evidence="4" id="KW-1185">Reference proteome</keyword>
<dbReference type="RefSeq" id="WP_218546304.1">
    <property type="nucleotide sequence ID" value="NZ_JAGSPD010000007.1"/>
</dbReference>
<organism evidence="3 4">
    <name type="scientific">Winogradskyella luteola</name>
    <dbReference type="NCBI Taxonomy" id="2828330"/>
    <lineage>
        <taxon>Bacteria</taxon>
        <taxon>Pseudomonadati</taxon>
        <taxon>Bacteroidota</taxon>
        <taxon>Flavobacteriia</taxon>
        <taxon>Flavobacteriales</taxon>
        <taxon>Flavobacteriaceae</taxon>
        <taxon>Winogradskyella</taxon>
    </lineage>
</organism>
<dbReference type="GO" id="GO:2001070">
    <property type="term" value="F:starch binding"/>
    <property type="evidence" value="ECO:0007669"/>
    <property type="project" value="InterPro"/>
</dbReference>
<dbReference type="AlphaFoldDB" id="A0A9X1F906"/>
<dbReference type="GO" id="GO:0019867">
    <property type="term" value="C:outer membrane"/>
    <property type="evidence" value="ECO:0007669"/>
    <property type="project" value="InterPro"/>
</dbReference>
<comment type="caution">
    <text evidence="3">The sequence shown here is derived from an EMBL/GenBank/DDBJ whole genome shotgun (WGS) entry which is preliminary data.</text>
</comment>
<feature type="domain" description="SusE outer membrane protein" evidence="2">
    <location>
        <begin position="25"/>
        <end position="125"/>
    </location>
</feature>
<keyword evidence="1" id="KW-0732">Signal</keyword>
<dbReference type="Pfam" id="PF14292">
    <property type="entry name" value="SusE"/>
    <property type="match status" value="2"/>
</dbReference>
<evidence type="ECO:0000256" key="1">
    <source>
        <dbReference type="SAM" id="SignalP"/>
    </source>
</evidence>
<name>A0A9X1F906_9FLAO</name>
<dbReference type="InterPro" id="IPR025970">
    <property type="entry name" value="SusE"/>
</dbReference>
<dbReference type="EMBL" id="JAGSPD010000007">
    <property type="protein sequence ID" value="MBV7269550.1"/>
    <property type="molecule type" value="Genomic_DNA"/>
</dbReference>
<feature type="domain" description="SusE outer membrane protein" evidence="2">
    <location>
        <begin position="147"/>
        <end position="238"/>
    </location>
</feature>
<feature type="signal peptide" evidence="1">
    <location>
        <begin position="1"/>
        <end position="23"/>
    </location>
</feature>
<accession>A0A9X1F906</accession>